<dbReference type="Proteomes" id="UP001497453">
    <property type="component" value="Chromosome 9"/>
</dbReference>
<feature type="compositionally biased region" description="Basic and acidic residues" evidence="2">
    <location>
        <begin position="481"/>
        <end position="503"/>
    </location>
</feature>
<accession>A0ABP1E8V4</accession>
<evidence type="ECO:0000313" key="4">
    <source>
        <dbReference type="Proteomes" id="UP001497453"/>
    </source>
</evidence>
<evidence type="ECO:0008006" key="5">
    <source>
        <dbReference type="Google" id="ProtNLM"/>
    </source>
</evidence>
<gene>
    <name evidence="3" type="ORF">GFSPODELE1_LOCUS10540</name>
</gene>
<dbReference type="EMBL" id="OZ037952">
    <property type="protein sequence ID" value="CAL1716017.1"/>
    <property type="molecule type" value="Genomic_DNA"/>
</dbReference>
<dbReference type="PANTHER" id="PTHR31962">
    <property type="entry name" value="SPHINGOLIPID LONG CHAIN BASE-RESPONSIVE PROTEIN PIL1"/>
    <property type="match status" value="1"/>
</dbReference>
<protein>
    <recommendedName>
        <fullName evidence="5">Eisosome component PIL1-domain-containing protein</fullName>
    </recommendedName>
</protein>
<proteinExistence type="predicted"/>
<dbReference type="Gene3D" id="1.20.1270.60">
    <property type="entry name" value="Arfaptin homology (AH) domain/BAR domain"/>
    <property type="match status" value="1"/>
</dbReference>
<dbReference type="InterPro" id="IPR027267">
    <property type="entry name" value="AH/BAR_dom_sf"/>
</dbReference>
<feature type="coiled-coil region" evidence="1">
    <location>
        <begin position="96"/>
        <end position="130"/>
    </location>
</feature>
<feature type="compositionally biased region" description="Polar residues" evidence="2">
    <location>
        <begin position="744"/>
        <end position="756"/>
    </location>
</feature>
<dbReference type="PANTHER" id="PTHR31962:SF6">
    <property type="entry name" value="EISOSOME COMPONENT PIL1-DOMAIN-CONTAINING PROTEIN"/>
    <property type="match status" value="1"/>
</dbReference>
<dbReference type="Pfam" id="PF13805">
    <property type="entry name" value="Pil1"/>
    <property type="match status" value="1"/>
</dbReference>
<keyword evidence="1" id="KW-0175">Coiled coil</keyword>
<reference evidence="4" key="1">
    <citation type="submission" date="2024-04" db="EMBL/GenBank/DDBJ databases">
        <authorList>
            <person name="Shaw F."/>
            <person name="Minotto A."/>
        </authorList>
    </citation>
    <scope>NUCLEOTIDE SEQUENCE [LARGE SCALE GENOMIC DNA]</scope>
</reference>
<dbReference type="InterPro" id="IPR028245">
    <property type="entry name" value="PIL1/LSP1"/>
</dbReference>
<name>A0ABP1E8V4_9APHY</name>
<keyword evidence="4" id="KW-1185">Reference proteome</keyword>
<feature type="compositionally biased region" description="Polar residues" evidence="2">
    <location>
        <begin position="520"/>
        <end position="529"/>
    </location>
</feature>
<organism evidence="3 4">
    <name type="scientific">Somion occarium</name>
    <dbReference type="NCBI Taxonomy" id="3059160"/>
    <lineage>
        <taxon>Eukaryota</taxon>
        <taxon>Fungi</taxon>
        <taxon>Dikarya</taxon>
        <taxon>Basidiomycota</taxon>
        <taxon>Agaricomycotina</taxon>
        <taxon>Agaricomycetes</taxon>
        <taxon>Polyporales</taxon>
        <taxon>Cerrenaceae</taxon>
        <taxon>Somion</taxon>
    </lineage>
</organism>
<feature type="compositionally biased region" description="Basic and acidic residues" evidence="2">
    <location>
        <begin position="559"/>
        <end position="588"/>
    </location>
</feature>
<feature type="compositionally biased region" description="Polar residues" evidence="2">
    <location>
        <begin position="900"/>
        <end position="910"/>
    </location>
</feature>
<evidence type="ECO:0000313" key="3">
    <source>
        <dbReference type="EMBL" id="CAL1716017.1"/>
    </source>
</evidence>
<feature type="compositionally biased region" description="Pro residues" evidence="2">
    <location>
        <begin position="707"/>
        <end position="718"/>
    </location>
</feature>
<feature type="compositionally biased region" description="Polar residues" evidence="2">
    <location>
        <begin position="470"/>
        <end position="480"/>
    </location>
</feature>
<feature type="region of interest" description="Disordered" evidence="2">
    <location>
        <begin position="393"/>
        <end position="958"/>
    </location>
</feature>
<feature type="compositionally biased region" description="Polar residues" evidence="2">
    <location>
        <begin position="799"/>
        <end position="814"/>
    </location>
</feature>
<evidence type="ECO:0000256" key="2">
    <source>
        <dbReference type="SAM" id="MobiDB-lite"/>
    </source>
</evidence>
<feature type="compositionally biased region" description="Polar residues" evidence="2">
    <location>
        <begin position="607"/>
        <end position="620"/>
    </location>
</feature>
<evidence type="ECO:0000256" key="1">
    <source>
        <dbReference type="SAM" id="Coils"/>
    </source>
</evidence>
<feature type="compositionally biased region" description="Polar residues" evidence="2">
    <location>
        <begin position="939"/>
        <end position="958"/>
    </location>
</feature>
<sequence length="958" mass="102882">MFRSATTRIAHSSTIPSLGGNLNKDLRALQELIIAEKSVLHSLQKLSTDVAKSAEAFRHWGSGEGEDLADISTGAEALLVHFTSALSRYAYLEESIREQMKAIRTREEQLDDLKRRRKVVASKADAAERKLSRMNPENKNLQSQSDALTKLRDEMRIMDTEIMHEEANLGDFKRYAVKTWMGLKFGGLQECCQKGVIVGELGKLVIAEIPISQTQPGLPRPYYAGHPRTEFLVAEANRVIQEVPFSPEPNQGVPSLNLARYPSPEFTSVQQSPHAPFQPQPQSPRPLSVQYTGAAEAGDSTYPAQMPMSPQEAPMTVSRNGQGPAFGSSSFVGLPQVTPQTPASDFGLGSFLNQGQGSPHVGEKMPEMNEFGAYNAPSSYAPRTSSMNNLVNRESASSMSSPIEAPGGPRGGRFATFPVKGGPRPQPGTSPSVSSAPLPPIMGDRPPSIDVHRNHEESFSSSIAEALGQQWGSSGPSAQQQEDHRPTPIDSKKAAALEDEHRSFNSPPPMYTPEVPSAHPETSTHTSGPIPQGHTEAEEVQLAYMSNPDDSEGESPDNAPDRGDRRVRFGSVRDVDEEMGKREVEQHEAATAQHPPAQQVADIQNARPPSQTTQSESYFTNVPASSPAPPVVVAHRPQTPSTDENHTDEQKALNAAVAREVSRELDALMFSSPIAPHPPPPAIDRTPSPLQPPQPPFARSAVSPRPEGYPPSQSPPPSNRRDSMMSPLSPRNEPQYVRERDRSLPSSPSQTNTSYGSPGHESPLQSPPSISLPDRPSPSASTGTPFRTPPEYPSGGSGSMYNMSASTGSASSFTPGVGGKISAAAFKRQIRQPGSMSPEMGGGDSLGDTNPLSVRKRPLPGSPYPSQRLVPGDPNLAMQRVPSAPQYGNPPHDSGVGWQQPRSVSATDLTPTDDGPAGHQRLSAAGGASDDDFDYISAYVNNSTSPQPSRTSDSNGLR</sequence>
<feature type="compositionally biased region" description="Low complexity" evidence="2">
    <location>
        <begin position="762"/>
        <end position="773"/>
    </location>
</feature>
<feature type="region of interest" description="Disordered" evidence="2">
    <location>
        <begin position="265"/>
        <end position="288"/>
    </location>
</feature>